<dbReference type="Gene3D" id="2.60.120.10">
    <property type="entry name" value="Jelly Rolls"/>
    <property type="match status" value="1"/>
</dbReference>
<keyword evidence="1" id="KW-1133">Transmembrane helix</keyword>
<sequence>MHMRRTNTTTLTTFVRPTATMTFSSPPGSSPITTITLPPRSAWTSGLHWHETHTEFLRVVSGYAWVDISGIARIVSAADGDLVVPRFARHEWRRVGKGDGDGDGGEEEEEELVMEEWTEPFDGSKEVFFRNLNSVILDPTRDRGWWVDWWLSLQLLVIFAELDNYPVFWPRSHRRESEMVQYLVTHFVLGVAWFLGRALGARGSYEEYTPSALVRKER</sequence>
<keyword evidence="1" id="KW-0812">Transmembrane</keyword>
<accession>A0A8T9B7A1</accession>
<dbReference type="AlphaFoldDB" id="A0A8T9B7A1"/>
<dbReference type="EMBL" id="QGMF01000526">
    <property type="protein sequence ID" value="TVY15296.1"/>
    <property type="molecule type" value="Genomic_DNA"/>
</dbReference>
<protein>
    <submittedName>
        <fullName evidence="2">Uncharacterized protein</fullName>
    </submittedName>
</protein>
<keyword evidence="3" id="KW-1185">Reference proteome</keyword>
<reference evidence="2 3" key="1">
    <citation type="submission" date="2018-05" db="EMBL/GenBank/DDBJ databases">
        <title>Whole genome sequencing for identification of molecular markers to develop diagnostic detection tools for the regulated plant pathogen Lachnellula willkommii.</title>
        <authorList>
            <person name="Giroux E."/>
            <person name="Bilodeau G."/>
        </authorList>
    </citation>
    <scope>NUCLEOTIDE SEQUENCE [LARGE SCALE GENOMIC DNA]</scope>
    <source>
        <strain evidence="2 3">CBS 203.66</strain>
    </source>
</reference>
<dbReference type="OrthoDB" id="504210at2759"/>
<evidence type="ECO:0000313" key="2">
    <source>
        <dbReference type="EMBL" id="TVY15296.1"/>
    </source>
</evidence>
<keyword evidence="1" id="KW-0472">Membrane</keyword>
<evidence type="ECO:0000256" key="1">
    <source>
        <dbReference type="SAM" id="Phobius"/>
    </source>
</evidence>
<comment type="caution">
    <text evidence="2">The sequence shown here is derived from an EMBL/GenBank/DDBJ whole genome shotgun (WGS) entry which is preliminary data.</text>
</comment>
<dbReference type="InterPro" id="IPR011051">
    <property type="entry name" value="RmlC_Cupin_sf"/>
</dbReference>
<organism evidence="2 3">
    <name type="scientific">Lachnellula arida</name>
    <dbReference type="NCBI Taxonomy" id="1316785"/>
    <lineage>
        <taxon>Eukaryota</taxon>
        <taxon>Fungi</taxon>
        <taxon>Dikarya</taxon>
        <taxon>Ascomycota</taxon>
        <taxon>Pezizomycotina</taxon>
        <taxon>Leotiomycetes</taxon>
        <taxon>Helotiales</taxon>
        <taxon>Lachnaceae</taxon>
        <taxon>Lachnellula</taxon>
    </lineage>
</organism>
<proteinExistence type="predicted"/>
<name>A0A8T9B7A1_9HELO</name>
<dbReference type="InterPro" id="IPR014710">
    <property type="entry name" value="RmlC-like_jellyroll"/>
</dbReference>
<feature type="transmembrane region" description="Helical" evidence="1">
    <location>
        <begin position="179"/>
        <end position="196"/>
    </location>
</feature>
<dbReference type="SUPFAM" id="SSF51182">
    <property type="entry name" value="RmlC-like cupins"/>
    <property type="match status" value="1"/>
</dbReference>
<gene>
    <name evidence="2" type="ORF">LARI1_G006737</name>
</gene>
<evidence type="ECO:0000313" key="3">
    <source>
        <dbReference type="Proteomes" id="UP000469559"/>
    </source>
</evidence>
<dbReference type="Proteomes" id="UP000469559">
    <property type="component" value="Unassembled WGS sequence"/>
</dbReference>
<dbReference type="CDD" id="cd02208">
    <property type="entry name" value="cupin_RmlC-like"/>
    <property type="match status" value="1"/>
</dbReference>